<gene>
    <name evidence="2" type="ORF">PACLA_8A075453</name>
</gene>
<sequence length="254" mass="29509">MVIHGGIDGYTRIPVYLKCNTNNRAETVLDCFIGAVNEYGLPSRVRSDKGGENTAVSVYMLQHPLRGPDRGSMITGRSVHNQRIERLWRDLFEGVIYVYYHLFYHLEDNGRLESSNPHHIFALHYVYVPRINRHLESWRQGYLQHRIRTAGNRSPMQLYILGLLQYRGSQHVAIDNLYQPTTMEEFEQYGIDWDGPLSAEIDVDTVEVPETHCPLSEEHYEELIASIDPIRESNSYAIDIYLETIEFVNTHLQQ</sequence>
<dbReference type="EMBL" id="CACRXK020002731">
    <property type="protein sequence ID" value="CAB3995796.1"/>
    <property type="molecule type" value="Genomic_DNA"/>
</dbReference>
<accession>A0A7D9I2A2</accession>
<proteinExistence type="predicted"/>
<evidence type="ECO:0000313" key="3">
    <source>
        <dbReference type="Proteomes" id="UP001152795"/>
    </source>
</evidence>
<keyword evidence="3" id="KW-1185">Reference proteome</keyword>
<dbReference type="Proteomes" id="UP001152795">
    <property type="component" value="Unassembled WGS sequence"/>
</dbReference>
<dbReference type="GO" id="GO:0003676">
    <property type="term" value="F:nucleic acid binding"/>
    <property type="evidence" value="ECO:0007669"/>
    <property type="project" value="InterPro"/>
</dbReference>
<dbReference type="Gene3D" id="3.30.420.10">
    <property type="entry name" value="Ribonuclease H-like superfamily/Ribonuclease H"/>
    <property type="match status" value="1"/>
</dbReference>
<dbReference type="InterPro" id="IPR036397">
    <property type="entry name" value="RNaseH_sf"/>
</dbReference>
<organism evidence="2 3">
    <name type="scientific">Paramuricea clavata</name>
    <name type="common">Red gorgonian</name>
    <name type="synonym">Violescent sea-whip</name>
    <dbReference type="NCBI Taxonomy" id="317549"/>
    <lineage>
        <taxon>Eukaryota</taxon>
        <taxon>Metazoa</taxon>
        <taxon>Cnidaria</taxon>
        <taxon>Anthozoa</taxon>
        <taxon>Octocorallia</taxon>
        <taxon>Malacalcyonacea</taxon>
        <taxon>Plexauridae</taxon>
        <taxon>Paramuricea</taxon>
    </lineage>
</organism>
<feature type="domain" description="Integrase core" evidence="1">
    <location>
        <begin position="1"/>
        <end position="172"/>
    </location>
</feature>
<evidence type="ECO:0000259" key="1">
    <source>
        <dbReference type="Pfam" id="PF24764"/>
    </source>
</evidence>
<dbReference type="PANTHER" id="PTHR46791:SF5">
    <property type="entry name" value="CLR5 DOMAIN-CONTAINING PROTEIN-RELATED"/>
    <property type="match status" value="1"/>
</dbReference>
<dbReference type="InterPro" id="IPR012337">
    <property type="entry name" value="RNaseH-like_sf"/>
</dbReference>
<comment type="caution">
    <text evidence="2">The sequence shown here is derived from an EMBL/GenBank/DDBJ whole genome shotgun (WGS) entry which is preliminary data.</text>
</comment>
<name>A0A7D9I2A2_PARCT</name>
<evidence type="ECO:0000313" key="2">
    <source>
        <dbReference type="EMBL" id="CAB3995796.1"/>
    </source>
</evidence>
<dbReference type="Pfam" id="PF24764">
    <property type="entry name" value="rva_4"/>
    <property type="match status" value="1"/>
</dbReference>
<dbReference type="AlphaFoldDB" id="A0A7D9I2A2"/>
<dbReference type="OrthoDB" id="2686689at2759"/>
<protein>
    <submittedName>
        <fullName evidence="2">Uncharacterized protein LOC110239820</fullName>
    </submittedName>
</protein>
<dbReference type="InterPro" id="IPR058913">
    <property type="entry name" value="Integrase_dom_put"/>
</dbReference>
<dbReference type="PANTHER" id="PTHR46791">
    <property type="entry name" value="EXPRESSED PROTEIN"/>
    <property type="match status" value="1"/>
</dbReference>
<dbReference type="SUPFAM" id="SSF53098">
    <property type="entry name" value="Ribonuclease H-like"/>
    <property type="match status" value="1"/>
</dbReference>
<reference evidence="2" key="1">
    <citation type="submission" date="2020-04" db="EMBL/GenBank/DDBJ databases">
        <authorList>
            <person name="Alioto T."/>
            <person name="Alioto T."/>
            <person name="Gomez Garrido J."/>
        </authorList>
    </citation>
    <scope>NUCLEOTIDE SEQUENCE</scope>
    <source>
        <strain evidence="2">A484AB</strain>
    </source>
</reference>